<dbReference type="RefSeq" id="XP_016651020.1">
    <property type="nucleotide sequence ID" value="XM_016795534.1"/>
</dbReference>
<protein>
    <submittedName>
        <fullName evidence="2">Uncharacterized mitochondrial protein AtMg00810-like</fullName>
    </submittedName>
</protein>
<dbReference type="CDD" id="cd09272">
    <property type="entry name" value="RNase_HI_RT_Ty1"/>
    <property type="match status" value="1"/>
</dbReference>
<dbReference type="SUPFAM" id="SSF56672">
    <property type="entry name" value="DNA/RNA polymerases"/>
    <property type="match status" value="1"/>
</dbReference>
<reference evidence="2" key="2">
    <citation type="submission" date="2025-08" db="UniProtKB">
        <authorList>
            <consortium name="RefSeq"/>
        </authorList>
    </citation>
    <scope>IDENTIFICATION</scope>
</reference>
<proteinExistence type="predicted"/>
<gene>
    <name evidence="2" type="primary">LOC107881536</name>
</gene>
<keyword evidence="1" id="KW-1185">Reference proteome</keyword>
<dbReference type="PANTHER" id="PTHR11439">
    <property type="entry name" value="GAG-POL-RELATED RETROTRANSPOSON"/>
    <property type="match status" value="1"/>
</dbReference>
<dbReference type="PANTHER" id="PTHR11439:SF461">
    <property type="entry name" value="OS10G0432200 PROTEIN"/>
    <property type="match status" value="1"/>
</dbReference>
<name>A0ABM1LUE3_PRUMU</name>
<dbReference type="InterPro" id="IPR043502">
    <property type="entry name" value="DNA/RNA_pol_sf"/>
</dbReference>
<dbReference type="Proteomes" id="UP000694861">
    <property type="component" value="Linkage group LG7"/>
</dbReference>
<dbReference type="GeneID" id="107881536"/>
<reference evidence="1" key="1">
    <citation type="journal article" date="2012" name="Nat. Commun.">
        <title>The genome of Prunus mume.</title>
        <authorList>
            <person name="Zhang Q."/>
            <person name="Chen W."/>
            <person name="Sun L."/>
            <person name="Zhao F."/>
            <person name="Huang B."/>
            <person name="Yang W."/>
            <person name="Tao Y."/>
            <person name="Wang J."/>
            <person name="Yuan Z."/>
            <person name="Fan G."/>
            <person name="Xing Z."/>
            <person name="Han C."/>
            <person name="Pan H."/>
            <person name="Zhong X."/>
            <person name="Shi W."/>
            <person name="Liang X."/>
            <person name="Du D."/>
            <person name="Sun F."/>
            <person name="Xu Z."/>
            <person name="Hao R."/>
            <person name="Lv T."/>
            <person name="Lv Y."/>
            <person name="Zheng Z."/>
            <person name="Sun M."/>
            <person name="Luo L."/>
            <person name="Cai M."/>
            <person name="Gao Y."/>
            <person name="Wang J."/>
            <person name="Yin Y."/>
            <person name="Xu X."/>
            <person name="Cheng T."/>
            <person name="Wang J."/>
        </authorList>
    </citation>
    <scope>NUCLEOTIDE SEQUENCE [LARGE SCALE GENOMIC DNA]</scope>
</reference>
<evidence type="ECO:0000313" key="1">
    <source>
        <dbReference type="Proteomes" id="UP000694861"/>
    </source>
</evidence>
<sequence>MEIVEETLDMSEESLHITVDAENLSEATKIGSVKSMEVRGNIKSHHQPSTPSAVVGNIEGNASYLLSQSKYAADVLQKARITDTRVADTPLELNVRYSPSDGTPLDDPTLYRTIVGSLVYLTITRPDIAYAVHIVSQFVSSPTTLHWAAVIRILRYLRGTLFQSLLLPSTSTLELRAFSDASWASDPFDRKSTTGYCIFLGDSLISWKSKKQSVVSRSSAEAEYRAMASTAAEIVWLRWLLQDMGVSLSMPTLMYCDNKSAIQIAHNSVFHERTKHIELDCHFVRHHFQQGTISLPFVSSTMQLADFFTKSHTLARFRFLLSKLSMLNTVTS</sequence>
<accession>A0ABM1LUE3</accession>
<organism evidence="1 2">
    <name type="scientific">Prunus mume</name>
    <name type="common">Japanese apricot</name>
    <name type="synonym">Armeniaca mume</name>
    <dbReference type="NCBI Taxonomy" id="102107"/>
    <lineage>
        <taxon>Eukaryota</taxon>
        <taxon>Viridiplantae</taxon>
        <taxon>Streptophyta</taxon>
        <taxon>Embryophyta</taxon>
        <taxon>Tracheophyta</taxon>
        <taxon>Spermatophyta</taxon>
        <taxon>Magnoliopsida</taxon>
        <taxon>eudicotyledons</taxon>
        <taxon>Gunneridae</taxon>
        <taxon>Pentapetalae</taxon>
        <taxon>rosids</taxon>
        <taxon>fabids</taxon>
        <taxon>Rosales</taxon>
        <taxon>Rosaceae</taxon>
        <taxon>Amygdaloideae</taxon>
        <taxon>Amygdaleae</taxon>
        <taxon>Prunus</taxon>
    </lineage>
</organism>
<evidence type="ECO:0000313" key="2">
    <source>
        <dbReference type="RefSeq" id="XP_016651020.1"/>
    </source>
</evidence>